<feature type="transmembrane region" description="Helical" evidence="2">
    <location>
        <begin position="35"/>
        <end position="56"/>
    </location>
</feature>
<evidence type="ECO:0000256" key="2">
    <source>
        <dbReference type="SAM" id="Phobius"/>
    </source>
</evidence>
<dbReference type="Pfam" id="PF11992">
    <property type="entry name" value="TgpA_N"/>
    <property type="match status" value="1"/>
</dbReference>
<dbReference type="Proteomes" id="UP000293291">
    <property type="component" value="Unassembled WGS sequence"/>
</dbReference>
<dbReference type="SMART" id="SM00460">
    <property type="entry name" value="TGc"/>
    <property type="match status" value="1"/>
</dbReference>
<reference evidence="4 5" key="1">
    <citation type="submission" date="2019-01" db="EMBL/GenBank/DDBJ databases">
        <title>Novel species of Nocardioides.</title>
        <authorList>
            <person name="Liu Q."/>
            <person name="Xin Y.-H."/>
        </authorList>
    </citation>
    <scope>NUCLEOTIDE SEQUENCE [LARGE SCALE GENOMIC DNA]</scope>
    <source>
        <strain evidence="4 5">CGMCC 4.6875</strain>
    </source>
</reference>
<feature type="compositionally biased region" description="Basic and acidic residues" evidence="1">
    <location>
        <begin position="605"/>
        <end position="622"/>
    </location>
</feature>
<feature type="compositionally biased region" description="Polar residues" evidence="1">
    <location>
        <begin position="1"/>
        <end position="22"/>
    </location>
</feature>
<feature type="transmembrane region" description="Helical" evidence="2">
    <location>
        <begin position="175"/>
        <end position="192"/>
    </location>
</feature>
<keyword evidence="2" id="KW-0472">Membrane</keyword>
<feature type="region of interest" description="Disordered" evidence="1">
    <location>
        <begin position="564"/>
        <end position="622"/>
    </location>
</feature>
<dbReference type="Gene3D" id="3.10.620.30">
    <property type="match status" value="1"/>
</dbReference>
<keyword evidence="5" id="KW-1185">Reference proteome</keyword>
<comment type="caution">
    <text evidence="4">The sequence shown here is derived from an EMBL/GenBank/DDBJ whole genome shotgun (WGS) entry which is preliminary data.</text>
</comment>
<feature type="compositionally biased region" description="Basic and acidic residues" evidence="1">
    <location>
        <begin position="569"/>
        <end position="585"/>
    </location>
</feature>
<keyword evidence="2" id="KW-0812">Transmembrane</keyword>
<sequence length="774" mass="82489">MSTDSQGRTRPQLTEPGTTQLTPGRRRRALPVPQAVDVVAMLVLLATGVVAFGPVFADASGYAAAGGGVLLGTAVAAVGAWRRWSAFAVAAATLAVFVAFGGPLALPSTTLGGVVPTPETVNRLVVLTWQAWRDLLTVSVPASSFTGPAVVPYLSGLVCAVLAVGLALRGRRHLWALAPAATLLVVGILWGTKTAPSAAVQGAVFCVTALAWAGWRTALQQHRDNAHLLTSRRTNTSAQRQRIVAAAVVLAVAGGSSAFLGSGMVSASDRYVLRDDVVPPLDLRDYASPLTRYRYYERDQKEKTLFTVTGLPEGSRFRVAAMDGYDGHVFSVDAASAQFRRVGSRIGVTTPDGARTLDVEVGDYEGVWIPGGGDVGGVSFEGSRAESLGAGLYYNADSGTLLSTAGLQGGERYTVTVAPAPAPTDEQLAKDSIVTGAGDAEVDVPDAIAGITSDFAEPGESQIDQLRKLESKFREVGFYSNDDTVSTAGHFDGRLTALFSGARMIGDDEQYATSMALMVRQLGYPARVVLGFYPEESTPGEPVALTGNDAHVWVEVPFEKAGWVAFDPTPDRDKTPDTKVPKPDEVPQPQVLPPPVPPEEPVDPPEDRTDDSSTTKRDEKGLEVPPAVRIAAYVAGAGALLASPFAAIVLLKRRRRARRRRDGRTADRISGGWDEIVDAAADLGVRTPARLTRQESARDFAETFPTVGPVAVAERMDAHVFGRGEPSQADVDEMWRQVHSLRHGMSRSVHPVRRLRAVVSPRSLLINRRPRRTT</sequence>
<evidence type="ECO:0000259" key="3">
    <source>
        <dbReference type="SMART" id="SM00460"/>
    </source>
</evidence>
<feature type="domain" description="Transglutaminase-like" evidence="3">
    <location>
        <begin position="500"/>
        <end position="570"/>
    </location>
</feature>
<accession>A0A4Q2S9Z1</accession>
<dbReference type="OrthoDB" id="3651060at2"/>
<dbReference type="InterPro" id="IPR052901">
    <property type="entry name" value="Bact_TGase-like"/>
</dbReference>
<name>A0A4Q2S9Z1_9ACTN</name>
<dbReference type="AlphaFoldDB" id="A0A4Q2S9Z1"/>
<dbReference type="InterPro" id="IPR002931">
    <property type="entry name" value="Transglutaminase-like"/>
</dbReference>
<dbReference type="PANTHER" id="PTHR42736">
    <property type="entry name" value="PROTEIN-GLUTAMINE GAMMA-GLUTAMYLTRANSFERASE"/>
    <property type="match status" value="1"/>
</dbReference>
<evidence type="ECO:0000256" key="1">
    <source>
        <dbReference type="SAM" id="MobiDB-lite"/>
    </source>
</evidence>
<evidence type="ECO:0000313" key="5">
    <source>
        <dbReference type="Proteomes" id="UP000293291"/>
    </source>
</evidence>
<feature type="transmembrane region" description="Helical" evidence="2">
    <location>
        <begin position="87"/>
        <end position="106"/>
    </location>
</feature>
<feature type="transmembrane region" description="Helical" evidence="2">
    <location>
        <begin position="62"/>
        <end position="80"/>
    </location>
</feature>
<dbReference type="InterPro" id="IPR038765">
    <property type="entry name" value="Papain-like_cys_pep_sf"/>
</dbReference>
<feature type="region of interest" description="Disordered" evidence="1">
    <location>
        <begin position="1"/>
        <end position="24"/>
    </location>
</feature>
<feature type="compositionally biased region" description="Pro residues" evidence="1">
    <location>
        <begin position="590"/>
        <end position="599"/>
    </location>
</feature>
<organism evidence="4 5">
    <name type="scientific">Nocardioides ganghwensis</name>
    <dbReference type="NCBI Taxonomy" id="252230"/>
    <lineage>
        <taxon>Bacteria</taxon>
        <taxon>Bacillati</taxon>
        <taxon>Actinomycetota</taxon>
        <taxon>Actinomycetes</taxon>
        <taxon>Propionibacteriales</taxon>
        <taxon>Nocardioidaceae</taxon>
        <taxon>Nocardioides</taxon>
    </lineage>
</organism>
<dbReference type="SUPFAM" id="SSF54001">
    <property type="entry name" value="Cysteine proteinases"/>
    <property type="match status" value="1"/>
</dbReference>
<dbReference type="EMBL" id="SDWU01000015">
    <property type="protein sequence ID" value="RYC00336.1"/>
    <property type="molecule type" value="Genomic_DNA"/>
</dbReference>
<feature type="transmembrane region" description="Helical" evidence="2">
    <location>
        <begin position="630"/>
        <end position="651"/>
    </location>
</feature>
<dbReference type="RefSeq" id="WP_129455885.1">
    <property type="nucleotide sequence ID" value="NZ_JACXYX010000016.1"/>
</dbReference>
<keyword evidence="2" id="KW-1133">Transmembrane helix</keyword>
<feature type="transmembrane region" description="Helical" evidence="2">
    <location>
        <begin position="198"/>
        <end position="215"/>
    </location>
</feature>
<evidence type="ECO:0000313" key="4">
    <source>
        <dbReference type="EMBL" id="RYC00336.1"/>
    </source>
</evidence>
<gene>
    <name evidence="4" type="ORF">EUA07_14490</name>
</gene>
<dbReference type="PANTHER" id="PTHR42736:SF1">
    <property type="entry name" value="PROTEIN-GLUTAMINE GAMMA-GLUTAMYLTRANSFERASE"/>
    <property type="match status" value="1"/>
</dbReference>
<feature type="transmembrane region" description="Helical" evidence="2">
    <location>
        <begin position="150"/>
        <end position="168"/>
    </location>
</feature>
<dbReference type="Pfam" id="PF01841">
    <property type="entry name" value="Transglut_core"/>
    <property type="match status" value="1"/>
</dbReference>
<proteinExistence type="predicted"/>
<protein>
    <submittedName>
        <fullName evidence="4">Transglutaminase domain-containing protein</fullName>
    </submittedName>
</protein>
<dbReference type="InterPro" id="IPR021878">
    <property type="entry name" value="TgpA_N"/>
</dbReference>
<feature type="transmembrane region" description="Helical" evidence="2">
    <location>
        <begin position="243"/>
        <end position="265"/>
    </location>
</feature>